<keyword evidence="1" id="KW-1133">Transmembrane helix</keyword>
<reference evidence="2 3" key="1">
    <citation type="submission" date="2021-03" db="EMBL/GenBank/DDBJ databases">
        <title>Pseudidiomarina terrestris, a new bacterium isolated from saline soil.</title>
        <authorList>
            <person name="Galisteo C."/>
            <person name="De La Haba R."/>
            <person name="Sanchez-Porro C."/>
            <person name="Ventosa A."/>
        </authorList>
    </citation>
    <scope>NUCLEOTIDE SEQUENCE [LARGE SCALE GENOMIC DNA]</scope>
    <source>
        <strain evidence="2 3">1APP75-32.1</strain>
    </source>
</reference>
<dbReference type="EMBL" id="JAGGJB010000003">
    <property type="protein sequence ID" value="MDN7124642.1"/>
    <property type="molecule type" value="Genomic_DNA"/>
</dbReference>
<name>A0AAW7QWU6_9GAMM</name>
<dbReference type="AlphaFoldDB" id="A0AAW7QWU6"/>
<keyword evidence="1" id="KW-0812">Transmembrane</keyword>
<feature type="transmembrane region" description="Helical" evidence="1">
    <location>
        <begin position="79"/>
        <end position="97"/>
    </location>
</feature>
<dbReference type="RefSeq" id="WP_301719804.1">
    <property type="nucleotide sequence ID" value="NZ_JAGGJB010000003.1"/>
</dbReference>
<keyword evidence="1" id="KW-0472">Membrane</keyword>
<feature type="transmembrane region" description="Helical" evidence="1">
    <location>
        <begin position="12"/>
        <end position="35"/>
    </location>
</feature>
<organism evidence="2 3">
    <name type="scientific">Pseudidiomarina terrestris</name>
    <dbReference type="NCBI Taxonomy" id="2820060"/>
    <lineage>
        <taxon>Bacteria</taxon>
        <taxon>Pseudomonadati</taxon>
        <taxon>Pseudomonadota</taxon>
        <taxon>Gammaproteobacteria</taxon>
        <taxon>Alteromonadales</taxon>
        <taxon>Idiomarinaceae</taxon>
        <taxon>Pseudidiomarina</taxon>
    </lineage>
</organism>
<feature type="transmembrane region" description="Helical" evidence="1">
    <location>
        <begin position="109"/>
        <end position="128"/>
    </location>
</feature>
<evidence type="ECO:0000313" key="3">
    <source>
        <dbReference type="Proteomes" id="UP001169492"/>
    </source>
</evidence>
<comment type="caution">
    <text evidence="2">The sequence shown here is derived from an EMBL/GenBank/DDBJ whole genome shotgun (WGS) entry which is preliminary data.</text>
</comment>
<protein>
    <submittedName>
        <fullName evidence="2">Uncharacterized protein</fullName>
    </submittedName>
</protein>
<evidence type="ECO:0000256" key="1">
    <source>
        <dbReference type="SAM" id="Phobius"/>
    </source>
</evidence>
<sequence length="132" mass="14365">MSRQSTLKHLTTRLAVWTAAWVLSTAVVSFGSTLLWPEQELLKVGVLLLNLALGVGMIESNRRYILALDELQQKIHLQAAAISLGAAVIGGIAYSLADITNVIPVDAEISFLIMLIGITYLISLLVGMRSYR</sequence>
<accession>A0AAW7QWU6</accession>
<evidence type="ECO:0000313" key="2">
    <source>
        <dbReference type="EMBL" id="MDN7124642.1"/>
    </source>
</evidence>
<dbReference type="Proteomes" id="UP001169492">
    <property type="component" value="Unassembled WGS sequence"/>
</dbReference>
<proteinExistence type="predicted"/>
<gene>
    <name evidence="2" type="ORF">J6I90_07095</name>
</gene>